<dbReference type="PANTHER" id="PTHR45779">
    <property type="entry name" value="PEPTIDYLPROLYL ISOMERASE"/>
    <property type="match status" value="1"/>
</dbReference>
<gene>
    <name evidence="8" type="ORF">EI427_15870</name>
</gene>
<evidence type="ECO:0000256" key="6">
    <source>
        <dbReference type="SAM" id="SignalP"/>
    </source>
</evidence>
<dbReference type="Proteomes" id="UP000267268">
    <property type="component" value="Chromosome 1"/>
</dbReference>
<dbReference type="KEGG" id="fll:EI427_15870"/>
<evidence type="ECO:0000256" key="1">
    <source>
        <dbReference type="ARBA" id="ARBA00000971"/>
    </source>
</evidence>
<keyword evidence="6" id="KW-0732">Signal</keyword>
<dbReference type="InterPro" id="IPR046357">
    <property type="entry name" value="PPIase_dom_sf"/>
</dbReference>
<dbReference type="EC" id="5.2.1.8" evidence="5"/>
<proteinExistence type="inferred from homology"/>
<dbReference type="PROSITE" id="PS50059">
    <property type="entry name" value="FKBP_PPIASE"/>
    <property type="match status" value="1"/>
</dbReference>
<sequence>MQYRIKHFLLFIFTVFSTFACTQSSEVLKEVDPDAAEDYLIRQFIMADTTFEANTEQEVVDKYYKYGVYMTTIGTTNGKPVETDRNISYGDSMHVTYTGWVMYGNIFDSNVLTDQPFPVVLGKTSVIEGWNIALFEMHEHEIARVVIPSKYGYGTSGNGTSIPPNASLIFDIQIDSLWTTDEQ</sequence>
<dbReference type="EMBL" id="CP034562">
    <property type="protein sequence ID" value="AZQ63648.1"/>
    <property type="molecule type" value="Genomic_DNA"/>
</dbReference>
<keyword evidence="3 4" id="KW-0413">Isomerase</keyword>
<dbReference type="InterPro" id="IPR001179">
    <property type="entry name" value="PPIase_FKBP_dom"/>
</dbReference>
<feature type="domain" description="PPIase FKBP-type" evidence="7">
    <location>
        <begin position="90"/>
        <end position="178"/>
    </location>
</feature>
<dbReference type="RefSeq" id="WP_126616544.1">
    <property type="nucleotide sequence ID" value="NZ_CP034562.1"/>
</dbReference>
<evidence type="ECO:0000256" key="2">
    <source>
        <dbReference type="ARBA" id="ARBA00023110"/>
    </source>
</evidence>
<comment type="catalytic activity">
    <reaction evidence="1 4 5">
        <text>[protein]-peptidylproline (omega=180) = [protein]-peptidylproline (omega=0)</text>
        <dbReference type="Rhea" id="RHEA:16237"/>
        <dbReference type="Rhea" id="RHEA-COMP:10747"/>
        <dbReference type="Rhea" id="RHEA-COMP:10748"/>
        <dbReference type="ChEBI" id="CHEBI:83833"/>
        <dbReference type="ChEBI" id="CHEBI:83834"/>
        <dbReference type="EC" id="5.2.1.8"/>
    </reaction>
</comment>
<name>A0A3S9P634_9BACT</name>
<dbReference type="Gene3D" id="3.10.50.40">
    <property type="match status" value="1"/>
</dbReference>
<reference evidence="8 9" key="1">
    <citation type="submission" date="2018-12" db="EMBL/GenBank/DDBJ databases">
        <title>Flammeovirga pectinis sp. nov., isolated from the gut of the Korean scallop, Patinopecten yessoensis.</title>
        <authorList>
            <person name="Bae J.-W."/>
            <person name="Jeong Y.-S."/>
            <person name="Kang W."/>
        </authorList>
    </citation>
    <scope>NUCLEOTIDE SEQUENCE [LARGE SCALE GENOMIC DNA]</scope>
    <source>
        <strain evidence="8 9">L12M1</strain>
    </source>
</reference>
<dbReference type="GO" id="GO:0003755">
    <property type="term" value="F:peptidyl-prolyl cis-trans isomerase activity"/>
    <property type="evidence" value="ECO:0007669"/>
    <property type="project" value="UniProtKB-UniRule"/>
</dbReference>
<feature type="signal peptide" evidence="6">
    <location>
        <begin position="1"/>
        <end position="20"/>
    </location>
</feature>
<accession>A0A3S9P634</accession>
<evidence type="ECO:0000259" key="7">
    <source>
        <dbReference type="PROSITE" id="PS50059"/>
    </source>
</evidence>
<evidence type="ECO:0000256" key="4">
    <source>
        <dbReference type="PROSITE-ProRule" id="PRU00277"/>
    </source>
</evidence>
<comment type="similarity">
    <text evidence="5">Belongs to the FKBP-type PPIase family.</text>
</comment>
<evidence type="ECO:0000313" key="8">
    <source>
        <dbReference type="EMBL" id="AZQ63648.1"/>
    </source>
</evidence>
<dbReference type="AlphaFoldDB" id="A0A3S9P634"/>
<evidence type="ECO:0000256" key="3">
    <source>
        <dbReference type="ARBA" id="ARBA00023235"/>
    </source>
</evidence>
<evidence type="ECO:0000256" key="5">
    <source>
        <dbReference type="RuleBase" id="RU003915"/>
    </source>
</evidence>
<feature type="chain" id="PRO_5018984189" description="Peptidyl-prolyl cis-trans isomerase" evidence="6">
    <location>
        <begin position="21"/>
        <end position="183"/>
    </location>
</feature>
<dbReference type="PROSITE" id="PS51257">
    <property type="entry name" value="PROKAR_LIPOPROTEIN"/>
    <property type="match status" value="1"/>
</dbReference>
<protein>
    <recommendedName>
        <fullName evidence="5">Peptidyl-prolyl cis-trans isomerase</fullName>
        <ecNumber evidence="5">5.2.1.8</ecNumber>
    </recommendedName>
</protein>
<dbReference type="SUPFAM" id="SSF54534">
    <property type="entry name" value="FKBP-like"/>
    <property type="match status" value="1"/>
</dbReference>
<evidence type="ECO:0000313" key="9">
    <source>
        <dbReference type="Proteomes" id="UP000267268"/>
    </source>
</evidence>
<dbReference type="OrthoDB" id="9814548at2"/>
<dbReference type="Pfam" id="PF00254">
    <property type="entry name" value="FKBP_C"/>
    <property type="match status" value="1"/>
</dbReference>
<dbReference type="PANTHER" id="PTHR45779:SF7">
    <property type="entry name" value="PEPTIDYLPROLYL ISOMERASE"/>
    <property type="match status" value="1"/>
</dbReference>
<dbReference type="InterPro" id="IPR044609">
    <property type="entry name" value="FKBP2/11"/>
</dbReference>
<keyword evidence="9" id="KW-1185">Reference proteome</keyword>
<organism evidence="8 9">
    <name type="scientific">Flammeovirga pectinis</name>
    <dbReference type="NCBI Taxonomy" id="2494373"/>
    <lineage>
        <taxon>Bacteria</taxon>
        <taxon>Pseudomonadati</taxon>
        <taxon>Bacteroidota</taxon>
        <taxon>Cytophagia</taxon>
        <taxon>Cytophagales</taxon>
        <taxon>Flammeovirgaceae</taxon>
        <taxon>Flammeovirga</taxon>
    </lineage>
</organism>
<keyword evidence="2 4" id="KW-0697">Rotamase</keyword>